<feature type="domain" description="4Fe-4S ferredoxin-type" evidence="9">
    <location>
        <begin position="282"/>
        <end position="311"/>
    </location>
</feature>
<evidence type="ECO:0000256" key="4">
    <source>
        <dbReference type="ARBA" id="ARBA00022737"/>
    </source>
</evidence>
<dbReference type="OrthoDB" id="23833at2157"/>
<evidence type="ECO:0000256" key="3">
    <source>
        <dbReference type="ARBA" id="ARBA00022723"/>
    </source>
</evidence>
<evidence type="ECO:0000256" key="2">
    <source>
        <dbReference type="ARBA" id="ARBA00022485"/>
    </source>
</evidence>
<gene>
    <name evidence="10" type="ORF">NARC_90124</name>
</gene>
<dbReference type="InterPro" id="IPR017900">
    <property type="entry name" value="4Fe4S_Fe_S_CS"/>
</dbReference>
<evidence type="ECO:0000313" key="10">
    <source>
        <dbReference type="EMBL" id="TVP40218.1"/>
    </source>
</evidence>
<evidence type="ECO:0000259" key="9">
    <source>
        <dbReference type="PROSITE" id="PS51379"/>
    </source>
</evidence>
<dbReference type="InterPro" id="IPR017896">
    <property type="entry name" value="4Fe4S_Fe-S-bd"/>
</dbReference>
<dbReference type="Pfam" id="PF12838">
    <property type="entry name" value="Fer4_7"/>
    <property type="match status" value="1"/>
</dbReference>
<evidence type="ECO:0000256" key="7">
    <source>
        <dbReference type="ARBA" id="ARBA00023014"/>
    </source>
</evidence>
<keyword evidence="1" id="KW-0813">Transport</keyword>
<keyword evidence="2" id="KW-0004">4Fe-4S</keyword>
<dbReference type="GO" id="GO:0051539">
    <property type="term" value="F:4 iron, 4 sulfur cluster binding"/>
    <property type="evidence" value="ECO:0007669"/>
    <property type="project" value="UniProtKB-KW"/>
</dbReference>
<dbReference type="Gene3D" id="3.30.70.20">
    <property type="match status" value="1"/>
</dbReference>
<comment type="caution">
    <text evidence="10">The sequence shown here is derived from an EMBL/GenBank/DDBJ whole genome shotgun (WGS) entry which is preliminary data.</text>
</comment>
<reference evidence="10 11" key="1">
    <citation type="journal article" date="2019" name="Front. Microbiol.">
        <title>Ammonia Oxidation by the Arctic Terrestrial Thaumarchaeote Candidatus Nitrosocosmicus arcticus Is Stimulated by Increasing Temperatures.</title>
        <authorList>
            <person name="Alves R.J.E."/>
            <person name="Kerou M."/>
            <person name="Zappe A."/>
            <person name="Bittner R."/>
            <person name="Abby S.S."/>
            <person name="Schmidt H.A."/>
            <person name="Pfeifer K."/>
            <person name="Schleper C."/>
        </authorList>
    </citation>
    <scope>NUCLEOTIDE SEQUENCE [LARGE SCALE GENOMIC DNA]</scope>
    <source>
        <strain evidence="10 11">Kfb</strain>
    </source>
</reference>
<dbReference type="AlphaFoldDB" id="A0A557SUD9"/>
<dbReference type="Proteomes" id="UP000315289">
    <property type="component" value="Unassembled WGS sequence"/>
</dbReference>
<dbReference type="PANTHER" id="PTHR43687:SF6">
    <property type="entry name" value="L-ASPARTATE SEMIALDEHYDE SULFURTRANSFERASE IRON-SULFUR SUBUNIT"/>
    <property type="match status" value="1"/>
</dbReference>
<dbReference type="PROSITE" id="PS51379">
    <property type="entry name" value="4FE4S_FER_2"/>
    <property type="match status" value="2"/>
</dbReference>
<dbReference type="InterPro" id="IPR050572">
    <property type="entry name" value="Fe-S_Ferredoxin"/>
</dbReference>
<dbReference type="PANTHER" id="PTHR43687">
    <property type="entry name" value="ADENYLYLSULFATE REDUCTASE, BETA SUBUNIT"/>
    <property type="match status" value="1"/>
</dbReference>
<evidence type="ECO:0000256" key="8">
    <source>
        <dbReference type="SAM" id="MobiDB-lite"/>
    </source>
</evidence>
<keyword evidence="4" id="KW-0677">Repeat</keyword>
<evidence type="ECO:0000256" key="6">
    <source>
        <dbReference type="ARBA" id="ARBA00023004"/>
    </source>
</evidence>
<keyword evidence="11" id="KW-1185">Reference proteome</keyword>
<proteinExistence type="predicted"/>
<keyword evidence="6" id="KW-0408">Iron</keyword>
<evidence type="ECO:0000256" key="1">
    <source>
        <dbReference type="ARBA" id="ARBA00022448"/>
    </source>
</evidence>
<keyword evidence="3" id="KW-0479">Metal-binding</keyword>
<accession>A0A557SUD9</accession>
<dbReference type="EMBL" id="VOAH01000009">
    <property type="protein sequence ID" value="TVP40218.1"/>
    <property type="molecule type" value="Genomic_DNA"/>
</dbReference>
<dbReference type="PROSITE" id="PS00198">
    <property type="entry name" value="4FE4S_FER_1"/>
    <property type="match status" value="1"/>
</dbReference>
<sequence>MSLLLSDKVWVMLSEVAKRGVYPTHSAKLGIYRLPVDIVGQSEVNAVMSELKTYGYVLDNYADRIFVTFKWNEKGFDIYTNKEQSAELYVTVEIVIGEVLDIIYQIKPLETFGDLYWIRNYRQKADHNAKIIIDNIIRNTKIGQKLITYYQKIQKLSPVESIKKLESITPLANAQKNLKEEKKSLVNPSLTSTTGKPSVENLNENQSIASSVAVPSPAPRSNAAKLSANTTIQLTGTGTDYQAAGGPIDTGFKAKRQPVGKFQGIQVWGPYDSPGQLGIWGTDVCVDFDICISDGACIDACPVNVYEWLDTPGHPASERKPFMIREKDCIFCLACENVCPPQAIKIFVK</sequence>
<protein>
    <submittedName>
        <fullName evidence="10">Protein witth 4Fe-4S ferredoxin iron-sulfur binding domain</fullName>
    </submittedName>
</protein>
<dbReference type="GO" id="GO:0016491">
    <property type="term" value="F:oxidoreductase activity"/>
    <property type="evidence" value="ECO:0007669"/>
    <property type="project" value="UniProtKB-ARBA"/>
</dbReference>
<organism evidence="10 11">
    <name type="scientific">Candidatus Nitrosocosmicus arcticus</name>
    <dbReference type="NCBI Taxonomy" id="2035267"/>
    <lineage>
        <taxon>Archaea</taxon>
        <taxon>Nitrososphaerota</taxon>
        <taxon>Nitrososphaeria</taxon>
        <taxon>Nitrososphaerales</taxon>
        <taxon>Nitrososphaeraceae</taxon>
        <taxon>Candidatus Nitrosocosmicus</taxon>
    </lineage>
</organism>
<feature type="domain" description="4Fe-4S ferredoxin-type" evidence="9">
    <location>
        <begin position="319"/>
        <end position="349"/>
    </location>
</feature>
<evidence type="ECO:0000256" key="5">
    <source>
        <dbReference type="ARBA" id="ARBA00022982"/>
    </source>
</evidence>
<feature type="region of interest" description="Disordered" evidence="8">
    <location>
        <begin position="180"/>
        <end position="201"/>
    </location>
</feature>
<keyword evidence="7" id="KW-0411">Iron-sulfur</keyword>
<dbReference type="SUPFAM" id="SSF54862">
    <property type="entry name" value="4Fe-4S ferredoxins"/>
    <property type="match status" value="1"/>
</dbReference>
<dbReference type="RefSeq" id="WP_144731996.1">
    <property type="nucleotide sequence ID" value="NZ_ML675585.1"/>
</dbReference>
<feature type="compositionally biased region" description="Polar residues" evidence="8">
    <location>
        <begin position="186"/>
        <end position="201"/>
    </location>
</feature>
<name>A0A557SUD9_9ARCH</name>
<evidence type="ECO:0000313" key="11">
    <source>
        <dbReference type="Proteomes" id="UP000315289"/>
    </source>
</evidence>
<keyword evidence="5" id="KW-0249">Electron transport</keyword>
<dbReference type="GO" id="GO:0046872">
    <property type="term" value="F:metal ion binding"/>
    <property type="evidence" value="ECO:0007669"/>
    <property type="project" value="UniProtKB-KW"/>
</dbReference>